<evidence type="ECO:0000256" key="4">
    <source>
        <dbReference type="SAM" id="Phobius"/>
    </source>
</evidence>
<feature type="domain" description="Major facilitator superfamily (MFS) profile" evidence="5">
    <location>
        <begin position="1"/>
        <end position="88"/>
    </location>
</feature>
<dbReference type="EMBL" id="JAGQLH010000102">
    <property type="protein sequence ID" value="MCA9386230.1"/>
    <property type="molecule type" value="Genomic_DNA"/>
</dbReference>
<reference evidence="6" key="1">
    <citation type="submission" date="2020-04" db="EMBL/GenBank/DDBJ databases">
        <authorList>
            <person name="Zhang T."/>
        </authorList>
    </citation>
    <scope>NUCLEOTIDE SEQUENCE</scope>
    <source>
        <strain evidence="6">HKST-UBA11</strain>
    </source>
</reference>
<dbReference type="GO" id="GO:0022857">
    <property type="term" value="F:transmembrane transporter activity"/>
    <property type="evidence" value="ECO:0007669"/>
    <property type="project" value="InterPro"/>
</dbReference>
<evidence type="ECO:0000256" key="2">
    <source>
        <dbReference type="ARBA" id="ARBA00022989"/>
    </source>
</evidence>
<dbReference type="PROSITE" id="PS50850">
    <property type="entry name" value="MFS"/>
    <property type="match status" value="1"/>
</dbReference>
<dbReference type="Proteomes" id="UP000754563">
    <property type="component" value="Unassembled WGS sequence"/>
</dbReference>
<proteinExistence type="predicted"/>
<feature type="transmembrane region" description="Helical" evidence="4">
    <location>
        <begin position="39"/>
        <end position="60"/>
    </location>
</feature>
<gene>
    <name evidence="6" type="ORF">KC717_06305</name>
</gene>
<name>A0A955RKW8_9BACT</name>
<dbReference type="InterPro" id="IPR036259">
    <property type="entry name" value="MFS_trans_sf"/>
</dbReference>
<evidence type="ECO:0000313" key="7">
    <source>
        <dbReference type="Proteomes" id="UP000754563"/>
    </source>
</evidence>
<evidence type="ECO:0000313" key="6">
    <source>
        <dbReference type="EMBL" id="MCA9386230.1"/>
    </source>
</evidence>
<dbReference type="PANTHER" id="PTHR23530">
    <property type="entry name" value="TRANSPORT PROTEIN-RELATED"/>
    <property type="match status" value="1"/>
</dbReference>
<organism evidence="6 7">
    <name type="scientific">Candidatus Dojkabacteria bacterium</name>
    <dbReference type="NCBI Taxonomy" id="2099670"/>
    <lineage>
        <taxon>Bacteria</taxon>
        <taxon>Candidatus Dojkabacteria</taxon>
    </lineage>
</organism>
<feature type="transmembrane region" description="Helical" evidence="4">
    <location>
        <begin position="67"/>
        <end position="86"/>
    </location>
</feature>
<feature type="non-terminal residue" evidence="6">
    <location>
        <position position="88"/>
    </location>
</feature>
<dbReference type="SUPFAM" id="SSF103473">
    <property type="entry name" value="MFS general substrate transporter"/>
    <property type="match status" value="1"/>
</dbReference>
<dbReference type="PANTHER" id="PTHR23530:SF1">
    <property type="entry name" value="PERMEASE, MAJOR FACILITATOR SUPERFAMILY-RELATED"/>
    <property type="match status" value="1"/>
</dbReference>
<feature type="transmembrane region" description="Helical" evidence="4">
    <location>
        <begin position="9"/>
        <end position="27"/>
    </location>
</feature>
<evidence type="ECO:0000259" key="5">
    <source>
        <dbReference type="PROSITE" id="PS50850"/>
    </source>
</evidence>
<dbReference type="InterPro" id="IPR020846">
    <property type="entry name" value="MFS_dom"/>
</dbReference>
<comment type="caution">
    <text evidence="6">The sequence shown here is derived from an EMBL/GenBank/DDBJ whole genome shotgun (WGS) entry which is preliminary data.</text>
</comment>
<keyword evidence="1 4" id="KW-0812">Transmembrane</keyword>
<accession>A0A955RKW8</accession>
<evidence type="ECO:0000256" key="1">
    <source>
        <dbReference type="ARBA" id="ARBA00022692"/>
    </source>
</evidence>
<keyword evidence="3 4" id="KW-0472">Membrane</keyword>
<keyword evidence="2 4" id="KW-1133">Transmembrane helix</keyword>
<dbReference type="AlphaFoldDB" id="A0A955RKW8"/>
<evidence type="ECO:0000256" key="3">
    <source>
        <dbReference type="ARBA" id="ARBA00023136"/>
    </source>
</evidence>
<sequence>MNTFLTKVTAYTFFSELILIYPVYALLFTESGISPSQIALLLIIWSATSFLLEVPTGFIADHFSRKNILLVSVVFKLIGYLIWLLFPT</sequence>
<dbReference type="InterPro" id="IPR053160">
    <property type="entry name" value="MFS_DHA3_Transporter"/>
</dbReference>
<reference evidence="6" key="2">
    <citation type="journal article" date="2021" name="Microbiome">
        <title>Successional dynamics and alternative stable states in a saline activated sludge microbial community over 9 years.</title>
        <authorList>
            <person name="Wang Y."/>
            <person name="Ye J."/>
            <person name="Ju F."/>
            <person name="Liu L."/>
            <person name="Boyd J.A."/>
            <person name="Deng Y."/>
            <person name="Parks D.H."/>
            <person name="Jiang X."/>
            <person name="Yin X."/>
            <person name="Woodcroft B.J."/>
            <person name="Tyson G.W."/>
            <person name="Hugenholtz P."/>
            <person name="Polz M.F."/>
            <person name="Zhang T."/>
        </authorList>
    </citation>
    <scope>NUCLEOTIDE SEQUENCE</scope>
    <source>
        <strain evidence="6">HKST-UBA11</strain>
    </source>
</reference>
<dbReference type="Gene3D" id="1.20.1250.20">
    <property type="entry name" value="MFS general substrate transporter like domains"/>
    <property type="match status" value="1"/>
</dbReference>
<protein>
    <submittedName>
        <fullName evidence="6">MFS transporter</fullName>
    </submittedName>
</protein>